<dbReference type="SUPFAM" id="SSF56601">
    <property type="entry name" value="beta-lactamase/transpeptidase-like"/>
    <property type="match status" value="1"/>
</dbReference>
<accession>A0A9D9IXH2</accession>
<reference evidence="4" key="1">
    <citation type="submission" date="2020-10" db="EMBL/GenBank/DDBJ databases">
        <authorList>
            <person name="Gilroy R."/>
        </authorList>
    </citation>
    <scope>NUCLEOTIDE SEQUENCE</scope>
    <source>
        <strain evidence="4">B3-1481</strain>
    </source>
</reference>
<keyword evidence="4" id="KW-0121">Carboxypeptidase</keyword>
<dbReference type="PRINTS" id="PR00922">
    <property type="entry name" value="DADACBPTASE3"/>
</dbReference>
<dbReference type="InterPro" id="IPR000667">
    <property type="entry name" value="Peptidase_S13"/>
</dbReference>
<feature type="chain" id="PRO_5038999108" evidence="3">
    <location>
        <begin position="22"/>
        <end position="506"/>
    </location>
</feature>
<dbReference type="EMBL" id="JADILW010000089">
    <property type="protein sequence ID" value="MBO8480704.1"/>
    <property type="molecule type" value="Genomic_DNA"/>
</dbReference>
<evidence type="ECO:0000256" key="2">
    <source>
        <dbReference type="ARBA" id="ARBA00022801"/>
    </source>
</evidence>
<dbReference type="GO" id="GO:0006508">
    <property type="term" value="P:proteolysis"/>
    <property type="evidence" value="ECO:0007669"/>
    <property type="project" value="InterPro"/>
</dbReference>
<evidence type="ECO:0000313" key="5">
    <source>
        <dbReference type="Proteomes" id="UP000823769"/>
    </source>
</evidence>
<dbReference type="Pfam" id="PF02113">
    <property type="entry name" value="Peptidase_S13"/>
    <property type="match status" value="2"/>
</dbReference>
<comment type="caution">
    <text evidence="4">The sequence shown here is derived from an EMBL/GenBank/DDBJ whole genome shotgun (WGS) entry which is preliminary data.</text>
</comment>
<dbReference type="AlphaFoldDB" id="A0A9D9IXH2"/>
<gene>
    <name evidence="4" type="ORF">IAB76_06315</name>
</gene>
<keyword evidence="2" id="KW-0378">Hydrolase</keyword>
<proteinExistence type="inferred from homology"/>
<organism evidence="4 5">
    <name type="scientific">Candidatus Cryptobacteroides avistercoris</name>
    <dbReference type="NCBI Taxonomy" id="2840758"/>
    <lineage>
        <taxon>Bacteria</taxon>
        <taxon>Pseudomonadati</taxon>
        <taxon>Bacteroidota</taxon>
        <taxon>Bacteroidia</taxon>
        <taxon>Bacteroidales</taxon>
        <taxon>Candidatus Cryptobacteroides</taxon>
    </lineage>
</organism>
<protein>
    <submittedName>
        <fullName evidence="4">D-alanyl-D-alanine carboxypeptidase</fullName>
    </submittedName>
</protein>
<name>A0A9D9IXH2_9BACT</name>
<dbReference type="PANTHER" id="PTHR30023:SF0">
    <property type="entry name" value="PENICILLIN-SENSITIVE CARBOXYPEPTIDASE A"/>
    <property type="match status" value="1"/>
</dbReference>
<evidence type="ECO:0000256" key="1">
    <source>
        <dbReference type="ARBA" id="ARBA00006096"/>
    </source>
</evidence>
<dbReference type="GO" id="GO:0004185">
    <property type="term" value="F:serine-type carboxypeptidase activity"/>
    <property type="evidence" value="ECO:0007669"/>
    <property type="project" value="InterPro"/>
</dbReference>
<dbReference type="PANTHER" id="PTHR30023">
    <property type="entry name" value="D-ALANYL-D-ALANINE CARBOXYPEPTIDASE"/>
    <property type="match status" value="1"/>
</dbReference>
<dbReference type="Proteomes" id="UP000823769">
    <property type="component" value="Unassembled WGS sequence"/>
</dbReference>
<dbReference type="InterPro" id="IPR012338">
    <property type="entry name" value="Beta-lactam/transpept-like"/>
</dbReference>
<keyword evidence="3" id="KW-0732">Signal</keyword>
<dbReference type="Gene3D" id="3.40.710.10">
    <property type="entry name" value="DD-peptidase/beta-lactamase superfamily"/>
    <property type="match status" value="1"/>
</dbReference>
<evidence type="ECO:0000256" key="3">
    <source>
        <dbReference type="SAM" id="SignalP"/>
    </source>
</evidence>
<comment type="similarity">
    <text evidence="1">Belongs to the peptidase S13 family.</text>
</comment>
<feature type="signal peptide" evidence="3">
    <location>
        <begin position="1"/>
        <end position="21"/>
    </location>
</feature>
<dbReference type="Gene3D" id="3.50.80.20">
    <property type="entry name" value="D-Ala-D-Ala carboxypeptidase C, peptidase S13"/>
    <property type="match status" value="1"/>
</dbReference>
<evidence type="ECO:0000313" key="4">
    <source>
        <dbReference type="EMBL" id="MBO8480704.1"/>
    </source>
</evidence>
<dbReference type="GO" id="GO:0000270">
    <property type="term" value="P:peptidoglycan metabolic process"/>
    <property type="evidence" value="ECO:0007669"/>
    <property type="project" value="TreeGrafter"/>
</dbReference>
<reference evidence="4" key="2">
    <citation type="journal article" date="2021" name="PeerJ">
        <title>Extensive microbial diversity within the chicken gut microbiome revealed by metagenomics and culture.</title>
        <authorList>
            <person name="Gilroy R."/>
            <person name="Ravi A."/>
            <person name="Getino M."/>
            <person name="Pursley I."/>
            <person name="Horton D.L."/>
            <person name="Alikhan N.F."/>
            <person name="Baker D."/>
            <person name="Gharbi K."/>
            <person name="Hall N."/>
            <person name="Watson M."/>
            <person name="Adriaenssens E.M."/>
            <person name="Foster-Nyarko E."/>
            <person name="Jarju S."/>
            <person name="Secka A."/>
            <person name="Antonio M."/>
            <person name="Oren A."/>
            <person name="Chaudhuri R.R."/>
            <person name="La Ragione R."/>
            <person name="Hildebrand F."/>
            <person name="Pallen M.J."/>
        </authorList>
    </citation>
    <scope>NUCLEOTIDE SEQUENCE</scope>
    <source>
        <strain evidence="4">B3-1481</strain>
    </source>
</reference>
<keyword evidence="4" id="KW-0645">Protease</keyword>
<sequence>MKRPMILAAVALLLSGWSATADVTAPLREVVDEVCSRNALASSAVGLLAVTADGDTLVAVNPELKLVPASNVKLLTTGLALKALGPDFRFETRLGYTGELRGGVLHGDLYIVGGGDPTTGSRSTVAEPLSSLFGDWLTLLRKAGIERVEGRLVGDPRFFDTTTPENLGWSYDDLGTNYGVGPTGLNFFENAQNFLITPGSAPGAEPNVSPRYPETPWMRYSVSAVTGGRGSANTVYYVNTPLAPLGDFGGSFPVDRRGYTYEGSNRFGAYTCAWYFLNYLAENDFEVSGGCADISSEGNLRLEPGFGDTGEAAAAPGALNIIGGTSSANLAAIVAETNHESNNFYAETLLKMTGLTGGYSCSGDAAIDAEEELFEVLGVPAGGRCKLVDGSGLSRKNYVSAGFFVDFLRCMMREPFFETYLRSLPSPGSRGTLEYKFPRESDEFRARIYMKSGSMNGILCYSGYILPSAPGGETIVFSLLTNNVTASSWSLSPLIDRIIGALAAEN</sequence>